<proteinExistence type="predicted"/>
<protein>
    <submittedName>
        <fullName evidence="1">Uncharacterized protein</fullName>
    </submittedName>
</protein>
<reference evidence="2" key="1">
    <citation type="submission" date="2016-06" db="EMBL/GenBank/DDBJ databases">
        <title>Parallel loss of symbiosis genes in relatives of nitrogen-fixing non-legume Parasponia.</title>
        <authorList>
            <person name="Van Velzen R."/>
            <person name="Holmer R."/>
            <person name="Bu F."/>
            <person name="Rutten L."/>
            <person name="Van Zeijl A."/>
            <person name="Liu W."/>
            <person name="Santuari L."/>
            <person name="Cao Q."/>
            <person name="Sharma T."/>
            <person name="Shen D."/>
            <person name="Roswanjaya Y."/>
            <person name="Wardhani T."/>
            <person name="Kalhor M.S."/>
            <person name="Jansen J."/>
            <person name="Van den Hoogen J."/>
            <person name="Gungor B."/>
            <person name="Hartog M."/>
            <person name="Hontelez J."/>
            <person name="Verver J."/>
            <person name="Yang W.-C."/>
            <person name="Schijlen E."/>
            <person name="Repin R."/>
            <person name="Schilthuizen M."/>
            <person name="Schranz E."/>
            <person name="Heidstra R."/>
            <person name="Miyata K."/>
            <person name="Fedorova E."/>
            <person name="Kohlen W."/>
            <person name="Bisseling T."/>
            <person name="Smit S."/>
            <person name="Geurts R."/>
        </authorList>
    </citation>
    <scope>NUCLEOTIDE SEQUENCE [LARGE SCALE GENOMIC DNA]</scope>
    <source>
        <strain evidence="2">cv. WU1-14</strain>
    </source>
</reference>
<gene>
    <name evidence="1" type="ORF">PanWU01x14_068910</name>
</gene>
<dbReference type="EMBL" id="JXTB01000041">
    <property type="protein sequence ID" value="PON72049.1"/>
    <property type="molecule type" value="Genomic_DNA"/>
</dbReference>
<name>A0A2P5DFH8_PARAD</name>
<dbReference type="OrthoDB" id="10542173at2759"/>
<dbReference type="Proteomes" id="UP000237105">
    <property type="component" value="Unassembled WGS sequence"/>
</dbReference>
<dbReference type="AlphaFoldDB" id="A0A2P5DFH8"/>
<organism evidence="1 2">
    <name type="scientific">Parasponia andersonii</name>
    <name type="common">Sponia andersonii</name>
    <dbReference type="NCBI Taxonomy" id="3476"/>
    <lineage>
        <taxon>Eukaryota</taxon>
        <taxon>Viridiplantae</taxon>
        <taxon>Streptophyta</taxon>
        <taxon>Embryophyta</taxon>
        <taxon>Tracheophyta</taxon>
        <taxon>Spermatophyta</taxon>
        <taxon>Magnoliopsida</taxon>
        <taxon>eudicotyledons</taxon>
        <taxon>Gunneridae</taxon>
        <taxon>Pentapetalae</taxon>
        <taxon>rosids</taxon>
        <taxon>fabids</taxon>
        <taxon>Rosales</taxon>
        <taxon>Cannabaceae</taxon>
        <taxon>Parasponia</taxon>
    </lineage>
</organism>
<keyword evidence="2" id="KW-1185">Reference proteome</keyword>
<sequence length="129" mass="14429">MVAKEHPRVLRTGKKETPMKLQIKSRPERFEPVRMREAPGVGKSHVGCEAVHDTCPWFANKYCHVYKIGGTHICRIIYDENFLVVLGLGSAQKGLGSLGSVSGPQKQFQSHGLYYFGPVMSFRAQLPNN</sequence>
<comment type="caution">
    <text evidence="1">The sequence shown here is derived from an EMBL/GenBank/DDBJ whole genome shotgun (WGS) entry which is preliminary data.</text>
</comment>
<accession>A0A2P5DFH8</accession>
<evidence type="ECO:0000313" key="2">
    <source>
        <dbReference type="Proteomes" id="UP000237105"/>
    </source>
</evidence>
<evidence type="ECO:0000313" key="1">
    <source>
        <dbReference type="EMBL" id="PON72049.1"/>
    </source>
</evidence>